<name>A0A4U0SJ32_9ACTN</name>
<dbReference type="Pfam" id="PF00144">
    <property type="entry name" value="Beta-lactamase"/>
    <property type="match status" value="1"/>
</dbReference>
<dbReference type="InterPro" id="IPR052907">
    <property type="entry name" value="Beta-lactamase/esterase"/>
</dbReference>
<protein>
    <submittedName>
        <fullName evidence="2">Beta-lactamase family protein</fullName>
    </submittedName>
</protein>
<accession>A0A4U0SJ32</accession>
<evidence type="ECO:0000259" key="1">
    <source>
        <dbReference type="Pfam" id="PF00144"/>
    </source>
</evidence>
<evidence type="ECO:0000313" key="2">
    <source>
        <dbReference type="EMBL" id="TKA09764.1"/>
    </source>
</evidence>
<evidence type="ECO:0000313" key="3">
    <source>
        <dbReference type="Proteomes" id="UP000305778"/>
    </source>
</evidence>
<dbReference type="RefSeq" id="WP_136725367.1">
    <property type="nucleotide sequence ID" value="NZ_SUMC01000019.1"/>
</dbReference>
<feature type="domain" description="Beta-lactamase-related" evidence="1">
    <location>
        <begin position="30"/>
        <end position="356"/>
    </location>
</feature>
<organism evidence="2 3">
    <name type="scientific">Actinacidiphila oryziradicis</name>
    <dbReference type="NCBI Taxonomy" id="2571141"/>
    <lineage>
        <taxon>Bacteria</taxon>
        <taxon>Bacillati</taxon>
        <taxon>Actinomycetota</taxon>
        <taxon>Actinomycetes</taxon>
        <taxon>Kitasatosporales</taxon>
        <taxon>Streptomycetaceae</taxon>
        <taxon>Actinacidiphila</taxon>
    </lineage>
</organism>
<dbReference type="InterPro" id="IPR001466">
    <property type="entry name" value="Beta-lactam-related"/>
</dbReference>
<dbReference type="PANTHER" id="PTHR43319">
    <property type="entry name" value="BETA-LACTAMASE-RELATED"/>
    <property type="match status" value="1"/>
</dbReference>
<dbReference type="OrthoDB" id="3422781at2"/>
<dbReference type="InterPro" id="IPR012338">
    <property type="entry name" value="Beta-lactam/transpept-like"/>
</dbReference>
<dbReference type="Gene3D" id="3.40.710.10">
    <property type="entry name" value="DD-peptidase/beta-lactamase superfamily"/>
    <property type="match status" value="1"/>
</dbReference>
<reference evidence="2 3" key="1">
    <citation type="submission" date="2019-04" db="EMBL/GenBank/DDBJ databases">
        <title>Streptomyces oryziradicis sp. nov., a novel actinomycete isolated from rhizosphere soil of rice (Oryza sativa L.).</title>
        <authorList>
            <person name="Li C."/>
        </authorList>
    </citation>
    <scope>NUCLEOTIDE SEQUENCE [LARGE SCALE GENOMIC DNA]</scope>
    <source>
        <strain evidence="2 3">NEAU-C40</strain>
    </source>
</reference>
<dbReference type="Proteomes" id="UP000305778">
    <property type="component" value="Unassembled WGS sequence"/>
</dbReference>
<keyword evidence="3" id="KW-1185">Reference proteome</keyword>
<dbReference type="EMBL" id="SUMC01000019">
    <property type="protein sequence ID" value="TKA09764.1"/>
    <property type="molecule type" value="Genomic_DNA"/>
</dbReference>
<dbReference type="PANTHER" id="PTHR43319:SF3">
    <property type="entry name" value="BETA-LACTAMASE-RELATED DOMAIN-CONTAINING PROTEIN"/>
    <property type="match status" value="1"/>
</dbReference>
<gene>
    <name evidence="2" type="ORF">FCI23_20380</name>
</gene>
<dbReference type="AlphaFoldDB" id="A0A4U0SJ32"/>
<sequence length="386" mass="40159">MTSETTPPLSAGTAAEGFESLREAFDTVLAADPEHAAQVAVYADGRQVVDLWGGPLITGDSLLGVFSSTKGAAHLSVALLVQDGALDLDKEVRHYWPEFAAEGKESITLRTLITHQAGLIGTDAGFSAEEAVDDRAMAALLAAQRPFWRPGTAHGYHGMTIAALTGELVFRTTGLSLAEYYARHIGDARGVDLFIGLPGTHEHRVLDVQPMRTTAAQRAALAVGAEAPGSLSGIAFNRHRAPASADEPLPRAVLAAGPASYGGTSSARGLARMYANAISTVDGRPPLLTASTAAEFAQPHSVGQDLVLRRPTAFGLGFQSYGDRMPFLSAGAFGHDGYGGSLGFADPRTGLAFGYVRRSIPFPGGLGEDVITLAKAATFCAAAATE</sequence>
<dbReference type="SUPFAM" id="SSF56601">
    <property type="entry name" value="beta-lactamase/transpeptidase-like"/>
    <property type="match status" value="1"/>
</dbReference>
<proteinExistence type="predicted"/>
<comment type="caution">
    <text evidence="2">The sequence shown here is derived from an EMBL/GenBank/DDBJ whole genome shotgun (WGS) entry which is preliminary data.</text>
</comment>